<keyword evidence="2" id="KW-1185">Reference proteome</keyword>
<protein>
    <submittedName>
        <fullName evidence="1">Uncharacterized protein</fullName>
    </submittedName>
</protein>
<accession>M5U3F0</accession>
<dbReference type="EMBL" id="ANOH01000197">
    <property type="protein sequence ID" value="EMI55779.1"/>
    <property type="molecule type" value="Genomic_DNA"/>
</dbReference>
<evidence type="ECO:0000313" key="1">
    <source>
        <dbReference type="EMBL" id="EMI55779.1"/>
    </source>
</evidence>
<name>M5U3F0_9BACT</name>
<proteinExistence type="predicted"/>
<evidence type="ECO:0000313" key="2">
    <source>
        <dbReference type="Proteomes" id="UP000011885"/>
    </source>
</evidence>
<dbReference type="AlphaFoldDB" id="M5U3F0"/>
<reference evidence="1 2" key="1">
    <citation type="journal article" date="2013" name="Mar. Genomics">
        <title>Expression of sulfatases in Rhodopirellula baltica and the diversity of sulfatases in the genus Rhodopirellula.</title>
        <authorList>
            <person name="Wegner C.E."/>
            <person name="Richter-Heitmann T."/>
            <person name="Klindworth A."/>
            <person name="Klockow C."/>
            <person name="Richter M."/>
            <person name="Achstetter T."/>
            <person name="Glockner F.O."/>
            <person name="Harder J."/>
        </authorList>
    </citation>
    <scope>NUCLEOTIDE SEQUENCE [LARGE SCALE GENOMIC DNA]</scope>
    <source>
        <strain evidence="1 2">SM41</strain>
    </source>
</reference>
<sequence length="43" mass="4562">MTLANQGPSRQQVFRINDRVLFSASLEKGASNVPNSLATGKAS</sequence>
<organism evidence="1 2">
    <name type="scientific">Rhodopirellula sallentina SM41</name>
    <dbReference type="NCBI Taxonomy" id="1263870"/>
    <lineage>
        <taxon>Bacteria</taxon>
        <taxon>Pseudomonadati</taxon>
        <taxon>Planctomycetota</taxon>
        <taxon>Planctomycetia</taxon>
        <taxon>Pirellulales</taxon>
        <taxon>Pirellulaceae</taxon>
        <taxon>Rhodopirellula</taxon>
    </lineage>
</organism>
<dbReference type="Proteomes" id="UP000011885">
    <property type="component" value="Unassembled WGS sequence"/>
</dbReference>
<gene>
    <name evidence="1" type="ORF">RSSM_02795</name>
</gene>
<comment type="caution">
    <text evidence="1">The sequence shown here is derived from an EMBL/GenBank/DDBJ whole genome shotgun (WGS) entry which is preliminary data.</text>
</comment>